<comment type="caution">
    <text evidence="5">The sequence shown here is derived from an EMBL/GenBank/DDBJ whole genome shotgun (WGS) entry which is preliminary data.</text>
</comment>
<feature type="domain" description="Carrier" evidence="4">
    <location>
        <begin position="1614"/>
        <end position="1690"/>
    </location>
</feature>
<dbReference type="Gene3D" id="3.30.559.30">
    <property type="entry name" value="Nonribosomal peptide synthetase, condensation domain"/>
    <property type="match status" value="3"/>
</dbReference>
<dbReference type="Pfam" id="PF00550">
    <property type="entry name" value="PP-binding"/>
    <property type="match status" value="2"/>
</dbReference>
<sequence>VQVLGRKDFQVKLRGFRIELGEIESACLAYPGVTNAVALVKERRLVAYVAPSTTCIADLERSVASSLPYYMIPDLFIMLDVVPLTSIGKADRKALAAQPLPSSSETCDSADDRPVSEIFSVLRRSLAETLNIDPAQVVPSATFLQLGGDSISAILFSSRCRKYGLTLTVAEILKQPLLSRLEQNATWIQGEAQVSPLMDPTGQVPLTAVAHRVLPTLRHVSHFNQSFLLRCRIPLTLSMLKEAVSALVTHHDMLRVSLTRHGDRWVQSVRPLPLDLSTEAALAAFALVTEETVTLSNYDAWVLRTQESICVDHGPIMVSCLLNVDDQTYVYLTIHHLAIDYVAWRILLEDLEALLRGQTLPPKTLSFRQWSTLVNEYAQTLPDDVWPGDVPLTSIPLELEPIPSEPVTVRTVKSIHCTLGLTLSELLYRQATTQTDASPLEFMVASLAMALTSTFNIEAVELEMEGHGRRPWRSDIDVSRTVGWFTSIYPVTVHVAQARCYPQSSAALRILSHVKQRLRSVPDNGFPYGLVKYLKKPESTSANRTAEPSLPPGIVFNYAGRFEQLESADAFWEPTELTGAQNHDLSLDEVVQHALTASCSFEAPQGLVLTLGFSTLLHKEDTILRLTSLWRDNLAMLIQDAMACPALCRVPVDFDLSALSEPEFGTVVAEHLPRLDLTLADLDDMYPTLPIQDGLLLATLKDPAAYMVQFTFNIRGELDIGRLRQAWEDTTRHHPTLRTRFLLGVVGSDHDNLQLVTVRSGTVWTEGDWSDADLDNAETSFLRREREAGFHPEQPLVRLGLFRLNQTTHRLVMSIHHAILDGWSHGLLTRTLLAAYAGLDLPPTGLIKGLVQYVVDQVASDAQQFWTDQFAGAAEPSLLVDPHHTPDNLLRPSDTCYYGEVTHSLEMAGPMMLYAQSQGITLSTLLRAALTITLHRYTGSPDPIFGTVVSGRNIPVPQVESIVGPCINTLPCRVPLDQGLQLGDLFRSIHTRGTSAYSYEHCRLTDIHTWSGVSLEQPLFNLVFALENYPETESCTDLPVQFELVSGRDPADVPFTIAAFHNAKTLAFRATYQTRSFSADFAQRFMGHFVNTLQYITTVDPDTPVELVDIFSPEDHRQLIETWARNPHDYLDRCAYSQFVEQAIHFPEYPAIEDGRTRLTYGDLNRASDRLAAILTATCPCRPGTIVGLVADRSAELVVGQLAIWKTGSAFVVICPDYPIERRQFILKDADCQAVLMGGSDMTDNGEGKDTFPTININMDALLVPEAVAERSGYTPDPHDLAYVVYTSGSTGIPKGVMVEHAALANFLYGYGRSEYIMTGAVVPTLFSPAFDGSLKDIWLVLSFGGTLLVCRDDIPGAIRQSTHITCMPSLLAQLEPQDYPNLVSVMVGGEPVPQALADKWVSHVHFRNVYGPTEATLMITYATVQPGAAPSIGRPIPNAVCLILDDHLRPVPVGVPGILYLGGRGLARGYLNRPDLTAEKFITWPVTGERLYHTGDLARWLPDGQIECLGRRDNQVKVRGFRIELGEVEETLVAHPAVTQACVIVQDAHLVGYVTPQTVPIEQVLGAVRAKLPYYMVPTGLVALDNFPLTRVGKVDRKALPAFEFTRSYIQQGEMSPVERQLVECVAETLRLEPSTISPDTTYYQLGGNSLSAIQLVSRYKRQGFDLQISDITRDRTLRSLALQARPLSAAQGPGASSDILIPKSNVARLTPAQKQFFALSLANPHLFITPVVYKMSHRFSPERWRTALAQMALRHPMLRARFHTCPPNGDMTYTIDSQASERHYRFAHHRLPNVDAMRAVLPLVASRLHIQDGPLAEFHVFDLGVEQYFFHCVHHLVTDYVSVSVFTTDLAQLLTGQPLEPTTTPYQDWADYLYHAAQRMDLTQIDIPVSLPKLPTPVVPSPGYLDTGSTINVCAVVLDQTSTHKLLTVATGRWRATPLELLVTALHVAFKVEFRLDTLGLAFVTHGRQPFDGGDVDVSRTLGFFAHQVPVVVTSPGPAKLTVTLNNVRPALATGVDNGQRLMLVKNLREFADPAQRLPFDISPQVSFTYLADTGLSTASVADSPTFQVDQLFQTMPEMVEALSEVRAGIGSMYPVNVGARSLDGQLHLTVDCDLTRVPPTTAARVLDNWHRGLLEVISQI</sequence>
<dbReference type="EMBL" id="JANBPT010000871">
    <property type="protein sequence ID" value="KAJ1912014.1"/>
    <property type="molecule type" value="Genomic_DNA"/>
</dbReference>
<dbReference type="SUPFAM" id="SSF56801">
    <property type="entry name" value="Acetyl-CoA synthetase-like"/>
    <property type="match status" value="2"/>
</dbReference>
<keyword evidence="3" id="KW-0436">Ligase</keyword>
<keyword evidence="1" id="KW-0596">Phosphopantetheine</keyword>
<dbReference type="InterPro" id="IPR000873">
    <property type="entry name" value="AMP-dep_synth/lig_dom"/>
</dbReference>
<dbReference type="Pfam" id="PF00668">
    <property type="entry name" value="Condensation"/>
    <property type="match status" value="3"/>
</dbReference>
<dbReference type="PROSITE" id="PS50075">
    <property type="entry name" value="CARRIER"/>
    <property type="match status" value="2"/>
</dbReference>
<dbReference type="GO" id="GO:0044550">
    <property type="term" value="P:secondary metabolite biosynthetic process"/>
    <property type="evidence" value="ECO:0007669"/>
    <property type="project" value="TreeGrafter"/>
</dbReference>
<keyword evidence="2" id="KW-0597">Phosphoprotein</keyword>
<dbReference type="Proteomes" id="UP001150569">
    <property type="component" value="Unassembled WGS sequence"/>
</dbReference>
<evidence type="ECO:0000256" key="1">
    <source>
        <dbReference type="ARBA" id="ARBA00022450"/>
    </source>
</evidence>
<dbReference type="Gene3D" id="3.40.50.12780">
    <property type="entry name" value="N-terminal domain of ligase-like"/>
    <property type="match status" value="1"/>
</dbReference>
<dbReference type="InterPro" id="IPR045851">
    <property type="entry name" value="AMP-bd_C_sf"/>
</dbReference>
<dbReference type="InterPro" id="IPR025110">
    <property type="entry name" value="AMP-bd_C"/>
</dbReference>
<dbReference type="InterPro" id="IPR042099">
    <property type="entry name" value="ANL_N_sf"/>
</dbReference>
<dbReference type="InterPro" id="IPR023213">
    <property type="entry name" value="CAT-like_dom_sf"/>
</dbReference>
<dbReference type="Gene3D" id="1.10.1200.10">
    <property type="entry name" value="ACP-like"/>
    <property type="match status" value="2"/>
</dbReference>
<evidence type="ECO:0000313" key="6">
    <source>
        <dbReference type="Proteomes" id="UP001150569"/>
    </source>
</evidence>
<dbReference type="InterPro" id="IPR001242">
    <property type="entry name" value="Condensation_dom"/>
</dbReference>
<dbReference type="Pfam" id="PF13193">
    <property type="entry name" value="AMP-binding_C"/>
    <property type="match status" value="1"/>
</dbReference>
<evidence type="ECO:0000313" key="5">
    <source>
        <dbReference type="EMBL" id="KAJ1912014.1"/>
    </source>
</evidence>
<evidence type="ECO:0000256" key="3">
    <source>
        <dbReference type="ARBA" id="ARBA00022598"/>
    </source>
</evidence>
<gene>
    <name evidence="5" type="ORF">IWQ60_009865</name>
</gene>
<feature type="domain" description="Carrier" evidence="4">
    <location>
        <begin position="113"/>
        <end position="192"/>
    </location>
</feature>
<dbReference type="PROSITE" id="PS00455">
    <property type="entry name" value="AMP_BINDING"/>
    <property type="match status" value="1"/>
</dbReference>
<dbReference type="Pfam" id="PF00501">
    <property type="entry name" value="AMP-binding"/>
    <property type="match status" value="1"/>
</dbReference>
<dbReference type="GO" id="GO:0043041">
    <property type="term" value="P:amino acid activation for nonribosomal peptide biosynthetic process"/>
    <property type="evidence" value="ECO:0007669"/>
    <property type="project" value="TreeGrafter"/>
</dbReference>
<name>A0A9W7ZT91_9FUNG</name>
<dbReference type="NCBIfam" id="TIGR01733">
    <property type="entry name" value="AA-adenyl-dom"/>
    <property type="match status" value="1"/>
</dbReference>
<dbReference type="SUPFAM" id="SSF52777">
    <property type="entry name" value="CoA-dependent acyltransferases"/>
    <property type="match status" value="6"/>
</dbReference>
<protein>
    <recommendedName>
        <fullName evidence="4">Carrier domain-containing protein</fullName>
    </recommendedName>
</protein>
<dbReference type="InterPro" id="IPR010071">
    <property type="entry name" value="AA_adenyl_dom"/>
</dbReference>
<dbReference type="FunFam" id="2.30.38.10:FF:000001">
    <property type="entry name" value="Non-ribosomal peptide synthetase PvdI"/>
    <property type="match status" value="1"/>
</dbReference>
<dbReference type="InterPro" id="IPR020845">
    <property type="entry name" value="AMP-binding_CS"/>
</dbReference>
<dbReference type="SUPFAM" id="SSF47336">
    <property type="entry name" value="ACP-like"/>
    <property type="match status" value="2"/>
</dbReference>
<dbReference type="OrthoDB" id="416786at2759"/>
<dbReference type="PANTHER" id="PTHR45527:SF1">
    <property type="entry name" value="FATTY ACID SYNTHASE"/>
    <property type="match status" value="1"/>
</dbReference>
<accession>A0A9W7ZT91</accession>
<dbReference type="Gene3D" id="3.30.300.30">
    <property type="match status" value="2"/>
</dbReference>
<dbReference type="GO" id="GO:0016874">
    <property type="term" value="F:ligase activity"/>
    <property type="evidence" value="ECO:0007669"/>
    <property type="project" value="UniProtKB-KW"/>
</dbReference>
<evidence type="ECO:0000256" key="2">
    <source>
        <dbReference type="ARBA" id="ARBA00022553"/>
    </source>
</evidence>
<dbReference type="CDD" id="cd05930">
    <property type="entry name" value="A_NRPS"/>
    <property type="match status" value="1"/>
</dbReference>
<evidence type="ECO:0000259" key="4">
    <source>
        <dbReference type="PROSITE" id="PS50075"/>
    </source>
</evidence>
<dbReference type="Gene3D" id="3.30.559.10">
    <property type="entry name" value="Chloramphenicol acetyltransferase-like domain"/>
    <property type="match status" value="3"/>
</dbReference>
<dbReference type="SMART" id="SM00823">
    <property type="entry name" value="PKS_PP"/>
    <property type="match status" value="2"/>
</dbReference>
<reference evidence="5" key="1">
    <citation type="submission" date="2022-07" db="EMBL/GenBank/DDBJ databases">
        <title>Phylogenomic reconstructions and comparative analyses of Kickxellomycotina fungi.</title>
        <authorList>
            <person name="Reynolds N.K."/>
            <person name="Stajich J.E."/>
            <person name="Barry K."/>
            <person name="Grigoriev I.V."/>
            <person name="Crous P."/>
            <person name="Smith M.E."/>
        </authorList>
    </citation>
    <scope>NUCLEOTIDE SEQUENCE</scope>
    <source>
        <strain evidence="5">RSA 861</strain>
    </source>
</reference>
<dbReference type="PANTHER" id="PTHR45527">
    <property type="entry name" value="NONRIBOSOMAL PEPTIDE SYNTHETASE"/>
    <property type="match status" value="1"/>
</dbReference>
<dbReference type="GO" id="GO:0005737">
    <property type="term" value="C:cytoplasm"/>
    <property type="evidence" value="ECO:0007669"/>
    <property type="project" value="TreeGrafter"/>
</dbReference>
<feature type="non-terminal residue" evidence="5">
    <location>
        <position position="1"/>
    </location>
</feature>
<dbReference type="InterPro" id="IPR020806">
    <property type="entry name" value="PKS_PP-bd"/>
</dbReference>
<keyword evidence="6" id="KW-1185">Reference proteome</keyword>
<dbReference type="GO" id="GO:0031177">
    <property type="term" value="F:phosphopantetheine binding"/>
    <property type="evidence" value="ECO:0007669"/>
    <property type="project" value="InterPro"/>
</dbReference>
<proteinExistence type="predicted"/>
<dbReference type="InterPro" id="IPR036736">
    <property type="entry name" value="ACP-like_sf"/>
</dbReference>
<organism evidence="5 6">
    <name type="scientific">Tieghemiomyces parasiticus</name>
    <dbReference type="NCBI Taxonomy" id="78921"/>
    <lineage>
        <taxon>Eukaryota</taxon>
        <taxon>Fungi</taxon>
        <taxon>Fungi incertae sedis</taxon>
        <taxon>Zoopagomycota</taxon>
        <taxon>Kickxellomycotina</taxon>
        <taxon>Dimargaritomycetes</taxon>
        <taxon>Dimargaritales</taxon>
        <taxon>Dimargaritaceae</taxon>
        <taxon>Tieghemiomyces</taxon>
    </lineage>
</organism>
<dbReference type="InterPro" id="IPR009081">
    <property type="entry name" value="PP-bd_ACP"/>
</dbReference>